<feature type="compositionally biased region" description="Low complexity" evidence="2">
    <location>
        <begin position="295"/>
        <end position="306"/>
    </location>
</feature>
<evidence type="ECO:0000256" key="2">
    <source>
        <dbReference type="SAM" id="MobiDB-lite"/>
    </source>
</evidence>
<accession>A0A0G4HNG3</accession>
<name>A0A0G4HNG3_9ALVE</name>
<dbReference type="PhylomeDB" id="A0A0G4HNG3"/>
<reference evidence="3" key="1">
    <citation type="submission" date="2014-11" db="EMBL/GenBank/DDBJ databases">
        <authorList>
            <person name="Otto D Thomas"/>
            <person name="Naeem Raeece"/>
        </authorList>
    </citation>
    <scope>NUCLEOTIDE SEQUENCE</scope>
</reference>
<gene>
    <name evidence="3" type="ORF">Cvel_29469</name>
</gene>
<dbReference type="EMBL" id="CDMZ01003267">
    <property type="protein sequence ID" value="CEM45745.1"/>
    <property type="molecule type" value="Genomic_DNA"/>
</dbReference>
<keyword evidence="1" id="KW-0175">Coiled coil</keyword>
<feature type="compositionally biased region" description="Low complexity" evidence="2">
    <location>
        <begin position="318"/>
        <end position="350"/>
    </location>
</feature>
<dbReference type="VEuPathDB" id="CryptoDB:Cvel_29469"/>
<proteinExistence type="predicted"/>
<feature type="region of interest" description="Disordered" evidence="2">
    <location>
        <begin position="1"/>
        <end position="38"/>
    </location>
</feature>
<feature type="compositionally biased region" description="Polar residues" evidence="2">
    <location>
        <begin position="365"/>
        <end position="380"/>
    </location>
</feature>
<dbReference type="AlphaFoldDB" id="A0A0G4HNG3"/>
<sequence length="440" mass="47690">MSTHHSTGKAYKGSNWNDAAEAARGEGKPPLVGPRATDPVSNIDVTVLTFANWLTEMRNISNTMVNNMVAEMGVIRNGIQTNQADLNEFKHQAATVQQQMQKQISDIKNDLSRTFSSIAQCIKSRAELEQRLNADTQGLREILQFKQLEIETLRKTYNETNSQLHAQVANLSKELAETRLQLDELKSQHAHANDQSMRRIAEIESSMEVASASVEKTKQDHSTAVTANEESTQQILQELGRLMSEWRDWQRLVESNQQGLQKKVWEMEHRKQAIDTREIQQIKSSLLADAKAAMSMTSTQSRMMSRAPTHTHQPGHTAAAVAAAAAVGSAPQTTAPAQGGTAGAVGSSASHLGMPRSVTPPPKSPTSAARPTSAGGTAQVTAHSVHFTGAAATSLRPVAVMHGQRLAGATMNKSGVLPAHPHMYGPPTTYGAYPYFYGGL</sequence>
<feature type="region of interest" description="Disordered" evidence="2">
    <location>
        <begin position="295"/>
        <end position="380"/>
    </location>
</feature>
<protein>
    <submittedName>
        <fullName evidence="3">Uncharacterized protein</fullName>
    </submittedName>
</protein>
<organism evidence="3">
    <name type="scientific">Chromera velia CCMP2878</name>
    <dbReference type="NCBI Taxonomy" id="1169474"/>
    <lineage>
        <taxon>Eukaryota</taxon>
        <taxon>Sar</taxon>
        <taxon>Alveolata</taxon>
        <taxon>Colpodellida</taxon>
        <taxon>Chromeraceae</taxon>
        <taxon>Chromera</taxon>
    </lineage>
</organism>
<evidence type="ECO:0000313" key="3">
    <source>
        <dbReference type="EMBL" id="CEM45745.1"/>
    </source>
</evidence>
<evidence type="ECO:0000256" key="1">
    <source>
        <dbReference type="SAM" id="Coils"/>
    </source>
</evidence>
<feature type="coiled-coil region" evidence="1">
    <location>
        <begin position="143"/>
        <end position="195"/>
    </location>
</feature>